<accession>A0A5J5IFK5</accession>
<dbReference type="Pfam" id="PF08281">
    <property type="entry name" value="Sigma70_r4_2"/>
    <property type="match status" value="1"/>
</dbReference>
<dbReference type="Gene3D" id="1.10.1740.10">
    <property type="match status" value="1"/>
</dbReference>
<dbReference type="InterPro" id="IPR014327">
    <property type="entry name" value="RNA_pol_sigma70_bacteroid"/>
</dbReference>
<dbReference type="NCBIfam" id="TIGR02985">
    <property type="entry name" value="Sig70_bacteroi1"/>
    <property type="match status" value="1"/>
</dbReference>
<proteinExistence type="inferred from homology"/>
<dbReference type="EMBL" id="VYQF01000003">
    <property type="protein sequence ID" value="KAA9038662.1"/>
    <property type="molecule type" value="Genomic_DNA"/>
</dbReference>
<dbReference type="InterPro" id="IPR000838">
    <property type="entry name" value="RNA_pol_sigma70_ECF_CS"/>
</dbReference>
<gene>
    <name evidence="10" type="ORF">FW778_14025</name>
</gene>
<evidence type="ECO:0000256" key="3">
    <source>
        <dbReference type="ARBA" id="ARBA00023082"/>
    </source>
</evidence>
<dbReference type="PANTHER" id="PTHR43133:SF46">
    <property type="entry name" value="RNA POLYMERASE SIGMA-70 FACTOR ECF SUBFAMILY"/>
    <property type="match status" value="1"/>
</dbReference>
<evidence type="ECO:0000256" key="2">
    <source>
        <dbReference type="ARBA" id="ARBA00023015"/>
    </source>
</evidence>
<evidence type="ECO:0000259" key="8">
    <source>
        <dbReference type="Pfam" id="PF04542"/>
    </source>
</evidence>
<keyword evidence="3 6" id="KW-0731">Sigma factor</keyword>
<comment type="caution">
    <text evidence="10">The sequence shown here is derived from an EMBL/GenBank/DDBJ whole genome shotgun (WGS) entry which is preliminary data.</text>
</comment>
<dbReference type="InterPro" id="IPR014284">
    <property type="entry name" value="RNA_pol_sigma-70_dom"/>
</dbReference>
<dbReference type="PANTHER" id="PTHR43133">
    <property type="entry name" value="RNA POLYMERASE ECF-TYPE SIGMA FACTO"/>
    <property type="match status" value="1"/>
</dbReference>
<dbReference type="InterPro" id="IPR013325">
    <property type="entry name" value="RNA_pol_sigma_r2"/>
</dbReference>
<comment type="similarity">
    <text evidence="1 6">Belongs to the sigma-70 factor family. ECF subfamily.</text>
</comment>
<evidence type="ECO:0000256" key="1">
    <source>
        <dbReference type="ARBA" id="ARBA00010641"/>
    </source>
</evidence>
<dbReference type="InterPro" id="IPR036388">
    <property type="entry name" value="WH-like_DNA-bd_sf"/>
</dbReference>
<sequence>MLEPGLHNERELLLLISQADENAFAKLFDYYRNRIYGIALKLTHSTTIAEEIVQDVFLKIWLRRDTLNEIDNFSAYLFTIARNETYKILKQIAKSFKIVALDENNRYLAHDNAQNYITDKEYGNLLQKAIDRLPGQQKQVYYLMKEGDLKRDEVAHHLNIQPETVKYHLAQAMKNIRAFCMLHFGILSGFVIVLFRFIRNN</sequence>
<dbReference type="SUPFAM" id="SSF88659">
    <property type="entry name" value="Sigma3 and sigma4 domains of RNA polymerase sigma factors"/>
    <property type="match status" value="1"/>
</dbReference>
<dbReference type="NCBIfam" id="TIGR02937">
    <property type="entry name" value="sigma70-ECF"/>
    <property type="match status" value="1"/>
</dbReference>
<evidence type="ECO:0000256" key="6">
    <source>
        <dbReference type="RuleBase" id="RU000716"/>
    </source>
</evidence>
<reference evidence="10 11" key="1">
    <citation type="submission" date="2019-09" db="EMBL/GenBank/DDBJ databases">
        <title>Draft genome sequence of Ginsengibacter sp. BR5-29.</title>
        <authorList>
            <person name="Im W.-T."/>
        </authorList>
    </citation>
    <scope>NUCLEOTIDE SEQUENCE [LARGE SCALE GENOMIC DNA]</scope>
    <source>
        <strain evidence="10 11">BR5-29</strain>
    </source>
</reference>
<dbReference type="InterPro" id="IPR039425">
    <property type="entry name" value="RNA_pol_sigma-70-like"/>
</dbReference>
<evidence type="ECO:0000256" key="7">
    <source>
        <dbReference type="SAM" id="Phobius"/>
    </source>
</evidence>
<dbReference type="Proteomes" id="UP000326903">
    <property type="component" value="Unassembled WGS sequence"/>
</dbReference>
<protein>
    <recommendedName>
        <fullName evidence="6">RNA polymerase sigma factor</fullName>
    </recommendedName>
</protein>
<dbReference type="GO" id="GO:0016987">
    <property type="term" value="F:sigma factor activity"/>
    <property type="evidence" value="ECO:0007669"/>
    <property type="project" value="UniProtKB-KW"/>
</dbReference>
<keyword evidence="7" id="KW-0472">Membrane</keyword>
<keyword evidence="5 6" id="KW-0804">Transcription</keyword>
<dbReference type="PROSITE" id="PS01063">
    <property type="entry name" value="SIGMA70_ECF"/>
    <property type="match status" value="1"/>
</dbReference>
<dbReference type="InterPro" id="IPR013249">
    <property type="entry name" value="RNA_pol_sigma70_r4_t2"/>
</dbReference>
<dbReference type="SUPFAM" id="SSF88946">
    <property type="entry name" value="Sigma2 domain of RNA polymerase sigma factors"/>
    <property type="match status" value="1"/>
</dbReference>
<dbReference type="RefSeq" id="WP_150415383.1">
    <property type="nucleotide sequence ID" value="NZ_VYQF01000003.1"/>
</dbReference>
<dbReference type="GO" id="GO:0003677">
    <property type="term" value="F:DNA binding"/>
    <property type="evidence" value="ECO:0007669"/>
    <property type="project" value="UniProtKB-KW"/>
</dbReference>
<keyword evidence="7" id="KW-0812">Transmembrane</keyword>
<dbReference type="AlphaFoldDB" id="A0A5J5IFK5"/>
<evidence type="ECO:0000259" key="9">
    <source>
        <dbReference type="Pfam" id="PF08281"/>
    </source>
</evidence>
<feature type="domain" description="RNA polymerase sigma-70 region 2" evidence="8">
    <location>
        <begin position="27"/>
        <end position="90"/>
    </location>
</feature>
<feature type="domain" description="RNA polymerase sigma factor 70 region 4 type 2" evidence="9">
    <location>
        <begin position="125"/>
        <end position="175"/>
    </location>
</feature>
<name>A0A5J5IFK5_9BACT</name>
<keyword evidence="11" id="KW-1185">Reference proteome</keyword>
<evidence type="ECO:0000313" key="11">
    <source>
        <dbReference type="Proteomes" id="UP000326903"/>
    </source>
</evidence>
<evidence type="ECO:0000256" key="4">
    <source>
        <dbReference type="ARBA" id="ARBA00023125"/>
    </source>
</evidence>
<dbReference type="InterPro" id="IPR013324">
    <property type="entry name" value="RNA_pol_sigma_r3/r4-like"/>
</dbReference>
<dbReference type="Pfam" id="PF04542">
    <property type="entry name" value="Sigma70_r2"/>
    <property type="match status" value="1"/>
</dbReference>
<evidence type="ECO:0000256" key="5">
    <source>
        <dbReference type="ARBA" id="ARBA00023163"/>
    </source>
</evidence>
<keyword evidence="7" id="KW-1133">Transmembrane helix</keyword>
<dbReference type="GO" id="GO:0006352">
    <property type="term" value="P:DNA-templated transcription initiation"/>
    <property type="evidence" value="ECO:0007669"/>
    <property type="project" value="InterPro"/>
</dbReference>
<dbReference type="InterPro" id="IPR007627">
    <property type="entry name" value="RNA_pol_sigma70_r2"/>
</dbReference>
<organism evidence="10 11">
    <name type="scientific">Ginsengibacter hankyongi</name>
    <dbReference type="NCBI Taxonomy" id="2607284"/>
    <lineage>
        <taxon>Bacteria</taxon>
        <taxon>Pseudomonadati</taxon>
        <taxon>Bacteroidota</taxon>
        <taxon>Chitinophagia</taxon>
        <taxon>Chitinophagales</taxon>
        <taxon>Chitinophagaceae</taxon>
        <taxon>Ginsengibacter</taxon>
    </lineage>
</organism>
<dbReference type="Gene3D" id="1.10.10.10">
    <property type="entry name" value="Winged helix-like DNA-binding domain superfamily/Winged helix DNA-binding domain"/>
    <property type="match status" value="1"/>
</dbReference>
<keyword evidence="2 6" id="KW-0805">Transcription regulation</keyword>
<evidence type="ECO:0000313" key="10">
    <source>
        <dbReference type="EMBL" id="KAA9038662.1"/>
    </source>
</evidence>
<keyword evidence="4 6" id="KW-0238">DNA-binding</keyword>
<feature type="transmembrane region" description="Helical" evidence="7">
    <location>
        <begin position="176"/>
        <end position="198"/>
    </location>
</feature>